<comment type="similarity">
    <text evidence="1">Belongs to the BROX family.</text>
</comment>
<dbReference type="PROSITE" id="PS51180">
    <property type="entry name" value="BRO1"/>
    <property type="match status" value="1"/>
</dbReference>
<dbReference type="Pfam" id="PF03097">
    <property type="entry name" value="BRO1"/>
    <property type="match status" value="1"/>
</dbReference>
<evidence type="ECO:0000259" key="3">
    <source>
        <dbReference type="PROSITE" id="PS51180"/>
    </source>
</evidence>
<dbReference type="Gene3D" id="1.25.40.280">
    <property type="entry name" value="alix/aip1 like domains"/>
    <property type="match status" value="1"/>
</dbReference>
<evidence type="ECO:0000256" key="2">
    <source>
        <dbReference type="SAM" id="MobiDB-lite"/>
    </source>
</evidence>
<evidence type="ECO:0000313" key="4">
    <source>
        <dbReference type="EnsemblMetazoa" id="Aqu2.1.37077_001"/>
    </source>
</evidence>
<dbReference type="PANTHER" id="PTHR23032">
    <property type="entry name" value="BRO1 DOMAIN-CONTAINING PROTEIN BROX"/>
    <property type="match status" value="1"/>
</dbReference>
<dbReference type="OMA" id="YNYCGEN"/>
<sequence>MAHWFHRNPIKATQPMKFDGLKKCAKGSKCDELITQLKVTRQRLLELFNNHANSVEDLTVAFTEYIGLIRGLVDAPNGGDSKLRTQTLFKWTNTLGGRVPSIHSDAMFELIAIVTNMAIWHSKHAMHLASSDEISMEVAKEVHRSLKISAGMFLHIKENLLSRLPASPEKGVDTDSRVIDAYAQQSQAEAQEVTVARALELNHKASIIYSLSLETSNLFVLAADALKTLDQTQFGKWTAYLQLKGSIYEAYAYCFYGKELLEQEKCGASVRVLQHSKFLCECATKICGKYAKTKGAGTIAKPEYHPFFQKLAPMIKLHLDKSERENGFIYYQTVPSELPEIPKQQVFGLATPEDFTLPPHHPLWTEEVYAAFNVPEGSGQGEGPTYESKAAASQEEIAPVPEPDIAPAKHPQPKTESGCILQ</sequence>
<reference evidence="5" key="1">
    <citation type="journal article" date="2010" name="Nature">
        <title>The Amphimedon queenslandica genome and the evolution of animal complexity.</title>
        <authorList>
            <person name="Srivastava M."/>
            <person name="Simakov O."/>
            <person name="Chapman J."/>
            <person name="Fahey B."/>
            <person name="Gauthier M.E."/>
            <person name="Mitros T."/>
            <person name="Richards G.S."/>
            <person name="Conaco C."/>
            <person name="Dacre M."/>
            <person name="Hellsten U."/>
            <person name="Larroux C."/>
            <person name="Putnam N.H."/>
            <person name="Stanke M."/>
            <person name="Adamska M."/>
            <person name="Darling A."/>
            <person name="Degnan S.M."/>
            <person name="Oakley T.H."/>
            <person name="Plachetzki D.C."/>
            <person name="Zhai Y."/>
            <person name="Adamski M."/>
            <person name="Calcino A."/>
            <person name="Cummins S.F."/>
            <person name="Goodstein D.M."/>
            <person name="Harris C."/>
            <person name="Jackson D.J."/>
            <person name="Leys S.P."/>
            <person name="Shu S."/>
            <person name="Woodcroft B.J."/>
            <person name="Vervoort M."/>
            <person name="Kosik K.S."/>
            <person name="Manning G."/>
            <person name="Degnan B.M."/>
            <person name="Rokhsar D.S."/>
        </authorList>
    </citation>
    <scope>NUCLEOTIDE SEQUENCE [LARGE SCALE GENOMIC DNA]</scope>
</reference>
<dbReference type="InterPro" id="IPR004328">
    <property type="entry name" value="BRO1_dom"/>
</dbReference>
<evidence type="ECO:0000256" key="1">
    <source>
        <dbReference type="ARBA" id="ARBA00008901"/>
    </source>
</evidence>
<gene>
    <name evidence="4" type="primary">100633080</name>
</gene>
<dbReference type="Proteomes" id="UP000007879">
    <property type="component" value="Unassembled WGS sequence"/>
</dbReference>
<evidence type="ECO:0000313" key="5">
    <source>
        <dbReference type="Proteomes" id="UP000007879"/>
    </source>
</evidence>
<organism evidence="4">
    <name type="scientific">Amphimedon queenslandica</name>
    <name type="common">Sponge</name>
    <dbReference type="NCBI Taxonomy" id="400682"/>
    <lineage>
        <taxon>Eukaryota</taxon>
        <taxon>Metazoa</taxon>
        <taxon>Porifera</taxon>
        <taxon>Demospongiae</taxon>
        <taxon>Heteroscleromorpha</taxon>
        <taxon>Haplosclerida</taxon>
        <taxon>Niphatidae</taxon>
        <taxon>Amphimedon</taxon>
    </lineage>
</organism>
<proteinExistence type="inferred from homology"/>
<dbReference type="InterPro" id="IPR038499">
    <property type="entry name" value="BRO1_sf"/>
</dbReference>
<dbReference type="AlphaFoldDB" id="A0A1X7VC27"/>
<feature type="domain" description="BRO1" evidence="3">
    <location>
        <begin position="1"/>
        <end position="422"/>
    </location>
</feature>
<dbReference type="PANTHER" id="PTHR23032:SF13">
    <property type="entry name" value="BRO1 DOMAIN-CONTAINING PROTEIN BROX"/>
    <property type="match status" value="1"/>
</dbReference>
<dbReference type="EnsemblMetazoa" id="Aqu2.1.37077_001">
    <property type="protein sequence ID" value="Aqu2.1.37077_001"/>
    <property type="gene ID" value="Aqu2.1.37077"/>
</dbReference>
<feature type="region of interest" description="Disordered" evidence="2">
    <location>
        <begin position="374"/>
        <end position="422"/>
    </location>
</feature>
<dbReference type="FunCoup" id="A0A1X7VC27">
    <property type="interactions" value="614"/>
</dbReference>
<keyword evidence="5" id="KW-1185">Reference proteome</keyword>
<dbReference type="KEGG" id="aqu:100633080"/>
<dbReference type="SMART" id="SM01041">
    <property type="entry name" value="BRO1"/>
    <property type="match status" value="1"/>
</dbReference>
<dbReference type="InParanoid" id="A0A1X7VC27"/>
<dbReference type="eggNOG" id="ENOG502QQBR">
    <property type="taxonomic scope" value="Eukaryota"/>
</dbReference>
<dbReference type="EnsemblMetazoa" id="XM_003385022.3">
    <property type="protein sequence ID" value="XP_003385070.1"/>
    <property type="gene ID" value="LOC100633080"/>
</dbReference>
<dbReference type="InterPro" id="IPR038898">
    <property type="entry name" value="BROX"/>
</dbReference>
<reference evidence="4" key="2">
    <citation type="submission" date="2017-05" db="UniProtKB">
        <authorList>
            <consortium name="EnsemblMetazoa"/>
        </authorList>
    </citation>
    <scope>IDENTIFICATION</scope>
</reference>
<protein>
    <recommendedName>
        <fullName evidence="3">BRO1 domain-containing protein</fullName>
    </recommendedName>
</protein>
<name>A0A1X7VC27_AMPQE</name>
<dbReference type="OrthoDB" id="10266451at2759"/>
<dbReference type="STRING" id="400682.A0A1X7VC27"/>
<accession>A0A1X7VC27</accession>